<dbReference type="Pfam" id="PF00282">
    <property type="entry name" value="Pyridoxal_deC"/>
    <property type="match status" value="1"/>
</dbReference>
<dbReference type="PANTHER" id="PTHR42735:SF6">
    <property type="entry name" value="SPHINGOSINE-1-PHOSPHATE LYASE 1"/>
    <property type="match status" value="1"/>
</dbReference>
<dbReference type="Proteomes" id="UP000641954">
    <property type="component" value="Unassembled WGS sequence"/>
</dbReference>
<feature type="domain" description="STAS" evidence="5">
    <location>
        <begin position="13"/>
        <end position="125"/>
    </location>
</feature>
<protein>
    <submittedName>
        <fullName evidence="6">Aspartate aminotransferase family protein</fullName>
    </submittedName>
</protein>
<dbReference type="InterPro" id="IPR015422">
    <property type="entry name" value="PyrdxlP-dep_Trfase_small"/>
</dbReference>
<dbReference type="EMBL" id="JACJSK010000022">
    <property type="protein sequence ID" value="MBD2545353.1"/>
    <property type="molecule type" value="Genomic_DNA"/>
</dbReference>
<keyword evidence="3" id="KW-0456">Lyase</keyword>
<dbReference type="Gene3D" id="3.40.640.10">
    <property type="entry name" value="Type I PLP-dependent aspartate aminotransferase-like (Major domain)"/>
    <property type="match status" value="1"/>
</dbReference>
<keyword evidence="2" id="KW-0663">Pyridoxal phosphate</keyword>
<proteinExistence type="inferred from homology"/>
<dbReference type="GO" id="GO:0008483">
    <property type="term" value="F:transaminase activity"/>
    <property type="evidence" value="ECO:0007669"/>
    <property type="project" value="UniProtKB-KW"/>
</dbReference>
<evidence type="ECO:0000256" key="3">
    <source>
        <dbReference type="ARBA" id="ARBA00023239"/>
    </source>
</evidence>
<reference evidence="6 7" key="1">
    <citation type="journal article" date="2020" name="ISME J.">
        <title>Comparative genomics reveals insights into cyanobacterial evolution and habitat adaptation.</title>
        <authorList>
            <person name="Chen M.Y."/>
            <person name="Teng W.K."/>
            <person name="Zhao L."/>
            <person name="Hu C.X."/>
            <person name="Zhou Y.K."/>
            <person name="Han B.P."/>
            <person name="Song L.R."/>
            <person name="Shu W.S."/>
        </authorList>
    </citation>
    <scope>NUCLEOTIDE SEQUENCE [LARGE SCALE GENOMIC DNA]</scope>
    <source>
        <strain evidence="6 7">FACHB-1370</strain>
    </source>
</reference>
<dbReference type="Gene3D" id="3.90.1150.10">
    <property type="entry name" value="Aspartate Aminotransferase, domain 1"/>
    <property type="match status" value="1"/>
</dbReference>
<dbReference type="InterPro" id="IPR036513">
    <property type="entry name" value="STAS_dom_sf"/>
</dbReference>
<name>A0ABR8EGT0_9CYAN</name>
<dbReference type="PROSITE" id="PS50801">
    <property type="entry name" value="STAS"/>
    <property type="match status" value="1"/>
</dbReference>
<dbReference type="InterPro" id="IPR015424">
    <property type="entry name" value="PyrdxlP-dep_Trfase"/>
</dbReference>
<evidence type="ECO:0000256" key="4">
    <source>
        <dbReference type="ARBA" id="ARBA00038302"/>
    </source>
</evidence>
<keyword evidence="6" id="KW-0032">Aminotransferase</keyword>
<dbReference type="SUPFAM" id="SSF52091">
    <property type="entry name" value="SpoIIaa-like"/>
    <property type="match status" value="1"/>
</dbReference>
<keyword evidence="7" id="KW-1185">Reference proteome</keyword>
<dbReference type="InterPro" id="IPR050477">
    <property type="entry name" value="GrpII_AminoAcid_Decarb"/>
</dbReference>
<comment type="cofactor">
    <cofactor evidence="1">
        <name>pyridoxal 5'-phosphate</name>
        <dbReference type="ChEBI" id="CHEBI:597326"/>
    </cofactor>
</comment>
<organism evidence="6 7">
    <name type="scientific">Planktothricoides raciborskii FACHB-1370</name>
    <dbReference type="NCBI Taxonomy" id="2949576"/>
    <lineage>
        <taxon>Bacteria</taxon>
        <taxon>Bacillati</taxon>
        <taxon>Cyanobacteriota</taxon>
        <taxon>Cyanophyceae</taxon>
        <taxon>Oscillatoriophycideae</taxon>
        <taxon>Oscillatoriales</taxon>
        <taxon>Oscillatoriaceae</taxon>
        <taxon>Planktothricoides</taxon>
    </lineage>
</organism>
<evidence type="ECO:0000256" key="2">
    <source>
        <dbReference type="ARBA" id="ARBA00022898"/>
    </source>
</evidence>
<dbReference type="RefSeq" id="WP_054469065.1">
    <property type="nucleotide sequence ID" value="NZ_JACJSK010000022.1"/>
</dbReference>
<evidence type="ECO:0000313" key="6">
    <source>
        <dbReference type="EMBL" id="MBD2545353.1"/>
    </source>
</evidence>
<dbReference type="InterPro" id="IPR002645">
    <property type="entry name" value="STAS_dom"/>
</dbReference>
<comment type="similarity">
    <text evidence="4">Belongs to the group II decarboxylase family. Sphingosine-1-phosphate lyase subfamily.</text>
</comment>
<keyword evidence="6" id="KW-0808">Transferase</keyword>
<evidence type="ECO:0000259" key="5">
    <source>
        <dbReference type="PROSITE" id="PS50801"/>
    </source>
</evidence>
<evidence type="ECO:0000256" key="1">
    <source>
        <dbReference type="ARBA" id="ARBA00001933"/>
    </source>
</evidence>
<dbReference type="PANTHER" id="PTHR42735">
    <property type="match status" value="1"/>
</dbReference>
<dbReference type="InterPro" id="IPR002129">
    <property type="entry name" value="PyrdxlP-dep_de-COase"/>
</dbReference>
<dbReference type="Gene3D" id="3.30.750.24">
    <property type="entry name" value="STAS domain"/>
    <property type="match status" value="1"/>
</dbReference>
<dbReference type="SUPFAM" id="SSF53383">
    <property type="entry name" value="PLP-dependent transferases"/>
    <property type="match status" value="1"/>
</dbReference>
<gene>
    <name evidence="6" type="ORF">H6G72_16230</name>
</gene>
<dbReference type="InterPro" id="IPR015421">
    <property type="entry name" value="PyrdxlP-dep_Trfase_major"/>
</dbReference>
<dbReference type="CDD" id="cd07043">
    <property type="entry name" value="STAS_anti-anti-sigma_factors"/>
    <property type="match status" value="1"/>
</dbReference>
<sequence length="671" mass="75399">MNLIIDRSRVNRVIIVYEGKLDHSTVFEFEEAIVPLIKTNNSLIVLDLARVNHITDTGVKCLQKIFQISKEIHGDNNSDGLLRIGNMSQDVRDLLRLKGLLLSMTHPVSSQKTPDSTYEDKLNEIRQFFPSPTSDHLQTVHLSQLINRTLSNINQLKTTFPFYGKREPLNHELIENSAIPKEISNLEQITDNLSAYLEGNWNWDNSKIQTNVIPPVTISSMIAQIIASLGNANIVSEEYSHKLVKAEIEAISISANLVGYNPNQAGGIFTFGGTGSILYGIKLGIEKAIPDAFINGIKEDAKIICSDVAHYANITALGWLGLGTKNLVAIPTDPDNSMNLEALEEKLHDILRKKEKIAAIIATMGTTDAFGIDNLESMVKLRDKLVQQYQLDYKPHIHADAVIGWAFAVFNDYNFQDNPMGFSPRTLQSLSDTTNKLKYLYQADSIGIDFHKTGYTPYTSSIFICRNQTDLSLISRNKQDMPYLFNSGHYHPGYFTLEASRSSSPFMAALANLKLLGKEGYQTILGHLVTMAGRIRSRIERVDNICVVNDYNYGSVTLFRVYPHGVDAKSTYFQEVNDANFSEQLKSHNEYNRQIFTILNYQVERGYGVVLSLTERYRSTSYGEPIVALKSYLMSPFTDVDIIEKLFSCLEEACLEIAESGYANFDTQPQM</sequence>
<evidence type="ECO:0000313" key="7">
    <source>
        <dbReference type="Proteomes" id="UP000641954"/>
    </source>
</evidence>
<comment type="caution">
    <text evidence="6">The sequence shown here is derived from an EMBL/GenBank/DDBJ whole genome shotgun (WGS) entry which is preliminary data.</text>
</comment>
<accession>A0ABR8EGT0</accession>